<accession>A0ABM9XQC7</accession>
<evidence type="ECO:0000313" key="1">
    <source>
        <dbReference type="EMBL" id="EEI63391.1"/>
    </source>
</evidence>
<dbReference type="Proteomes" id="UP000006237">
    <property type="component" value="Unassembled WGS sequence"/>
</dbReference>
<keyword evidence="2" id="KW-1185">Reference proteome</keyword>
<gene>
    <name evidence="1" type="ORF">HMPREF0293_1295</name>
</gene>
<dbReference type="EMBL" id="ACHF01000029">
    <property type="protein sequence ID" value="EEI63391.1"/>
    <property type="molecule type" value="Genomic_DNA"/>
</dbReference>
<organism evidence="1 2">
    <name type="scientific">Corynebacterium glucuronolyticum ATCC 51866</name>
    <dbReference type="NCBI Taxonomy" id="548478"/>
    <lineage>
        <taxon>Bacteria</taxon>
        <taxon>Bacillati</taxon>
        <taxon>Actinomycetota</taxon>
        <taxon>Actinomycetes</taxon>
        <taxon>Mycobacteriales</taxon>
        <taxon>Corynebacteriaceae</taxon>
        <taxon>Corynebacterium</taxon>
    </lineage>
</organism>
<reference evidence="1 2" key="1">
    <citation type="submission" date="2009-01" db="EMBL/GenBank/DDBJ databases">
        <authorList>
            <person name="Qin X."/>
            <person name="Bachman B."/>
            <person name="Battles P."/>
            <person name="Bell A."/>
            <person name="Bess C."/>
            <person name="Bickham C."/>
            <person name="Chaboub L."/>
            <person name="Chen D."/>
            <person name="Coyle M."/>
            <person name="Deiros D.R."/>
            <person name="Dinh H."/>
            <person name="Forbes L."/>
            <person name="Fowler G."/>
            <person name="Francisco L."/>
            <person name="Fu Q."/>
            <person name="Gubbala S."/>
            <person name="Hale W."/>
            <person name="Han Y."/>
            <person name="Hemphill L."/>
            <person name="Highlander S.K."/>
            <person name="Hirani K."/>
            <person name="Hogues M."/>
            <person name="Jackson L."/>
            <person name="Jakkamsetti A."/>
            <person name="Javaid M."/>
            <person name="Jiang H."/>
            <person name="Korchina V."/>
            <person name="Kovar C."/>
            <person name="Lara F."/>
            <person name="Lee S."/>
            <person name="Mata R."/>
            <person name="Mathew T."/>
            <person name="Moen C."/>
            <person name="Morales K."/>
            <person name="Munidasa M."/>
            <person name="Nazareth L."/>
            <person name="Ngo R."/>
            <person name="Nguyen L."/>
            <person name="Okwuonu G."/>
            <person name="Ongeri F."/>
            <person name="Patil S."/>
            <person name="Petrosino J."/>
            <person name="Pham C."/>
            <person name="Pham P."/>
            <person name="Pu L.-L."/>
            <person name="Puazo M."/>
            <person name="Raj R."/>
            <person name="Reid J."/>
            <person name="Rouhana J."/>
            <person name="Saada N."/>
            <person name="Shang Y."/>
            <person name="Simmons D."/>
            <person name="Thornton R."/>
            <person name="Warren J."/>
            <person name="Weissenberger G."/>
            <person name="Zhang J."/>
            <person name="Zhang L."/>
            <person name="Zhou C."/>
            <person name="Zhu D."/>
            <person name="Muzny D."/>
            <person name="Worley K."/>
            <person name="Gibbs R."/>
        </authorList>
    </citation>
    <scope>NUCLEOTIDE SEQUENCE [LARGE SCALE GENOMIC DNA]</scope>
    <source>
        <strain evidence="1 2">ATCC 51866</strain>
    </source>
</reference>
<protein>
    <recommendedName>
        <fullName evidence="3">Lipoprotein</fullName>
    </recommendedName>
</protein>
<evidence type="ECO:0008006" key="3">
    <source>
        <dbReference type="Google" id="ProtNLM"/>
    </source>
</evidence>
<comment type="caution">
    <text evidence="1">The sequence shown here is derived from an EMBL/GenBank/DDBJ whole genome shotgun (WGS) entry which is preliminary data.</text>
</comment>
<evidence type="ECO:0000313" key="2">
    <source>
        <dbReference type="Proteomes" id="UP000006237"/>
    </source>
</evidence>
<sequence length="47" mass="4483">MARAASSPVSSTLFDAPSLAVGGCAALGSGIPTKSTAIGGEDVTNMD</sequence>
<name>A0ABM9XQC7_9CORY</name>
<proteinExistence type="predicted"/>